<evidence type="ECO:0000256" key="11">
    <source>
        <dbReference type="ARBA" id="ARBA00022964"/>
    </source>
</evidence>
<keyword evidence="24" id="KW-1185">Reference proteome</keyword>
<feature type="region of interest" description="Disordered" evidence="20">
    <location>
        <begin position="1"/>
        <end position="47"/>
    </location>
</feature>
<evidence type="ECO:0000256" key="14">
    <source>
        <dbReference type="ARBA" id="ARBA00023015"/>
    </source>
</evidence>
<evidence type="ECO:0000256" key="16">
    <source>
        <dbReference type="ARBA" id="ARBA00023242"/>
    </source>
</evidence>
<organism evidence="23 24">
    <name type="scientific">Recurvomyces mirabilis</name>
    <dbReference type="NCBI Taxonomy" id="574656"/>
    <lineage>
        <taxon>Eukaryota</taxon>
        <taxon>Fungi</taxon>
        <taxon>Dikarya</taxon>
        <taxon>Ascomycota</taxon>
        <taxon>Pezizomycotina</taxon>
        <taxon>Dothideomycetes</taxon>
        <taxon>Dothideomycetidae</taxon>
        <taxon>Mycosphaerellales</taxon>
        <taxon>Teratosphaeriaceae</taxon>
        <taxon>Recurvomyces</taxon>
    </lineage>
</organism>
<feature type="compositionally biased region" description="Polar residues" evidence="20">
    <location>
        <begin position="248"/>
        <end position="259"/>
    </location>
</feature>
<feature type="compositionally biased region" description="Polar residues" evidence="20">
    <location>
        <begin position="1"/>
        <end position="10"/>
    </location>
</feature>
<evidence type="ECO:0000256" key="18">
    <source>
        <dbReference type="ARBA" id="ARBA00047915"/>
    </source>
</evidence>
<dbReference type="GO" id="GO:0000981">
    <property type="term" value="F:DNA-binding transcription factor activity, RNA polymerase II-specific"/>
    <property type="evidence" value="ECO:0007669"/>
    <property type="project" value="InterPro"/>
</dbReference>
<evidence type="ECO:0000259" key="22">
    <source>
        <dbReference type="PROSITE" id="PS51184"/>
    </source>
</evidence>
<accession>A0AAE0TM11</accession>
<dbReference type="InterPro" id="IPR003347">
    <property type="entry name" value="JmjC_dom"/>
</dbReference>
<keyword evidence="14" id="KW-0805">Transcription regulation</keyword>
<feature type="compositionally biased region" description="Low complexity" evidence="20">
    <location>
        <begin position="1076"/>
        <end position="1089"/>
    </location>
</feature>
<comment type="cofactor">
    <cofactor evidence="1">
        <name>Fe(2+)</name>
        <dbReference type="ChEBI" id="CHEBI:29033"/>
    </cofactor>
</comment>
<keyword evidence="15" id="KW-0804">Transcription</keyword>
<sequence>MSFSWNTSFRRPTAHPQHRQRTPPPPRAYVEPLSPQPRPRPVEPNFNYPALTHVDYRVRAEPARPATSSSRAPVASYRHGHHRTPSIDTLAEAALAVSPGFVAYPRPSSGPQQYQNRNYEPNHYASYGTSEPPHKRSRSELLPSPQVGAYGSRPATSYEAHAIQQGAYDSRVEEAALLLNFRTGGWPVNGGAMSPPQVPASAAAHRPHANSFPRDGRYTRPADGVQQAPLLPPFSPALPQQERVAPPTQHQTLYKSTSAPYGPHRTTKDEDTAMINTDRAPYEQRKGSVYAFSRQQQTPMDDTVSNPESPEIAPSEASDASKTRRGWPKGKPRGTGSRKTIAEKVATKRAIAARKNNPNSKRMAKKAPGPAAIDHDVTLAKVPRRKSASDMTVDAHGTATACARSTSVPRDNDMLVRDPSPTKPTKRQAKIAPETICQGCLTSRESALANSEMDEWISCNGCKKWFHIDCAGFKKALEVKDVDKYFCTACEPKHGKTTFVRKSARAHASVDYAELQRGVLKTSEESNEHHYIQPIKDGTFQFDPEMFPRLKPEMVTREFFEKSGIFVEPICIPAAWNPRPWKEKAQQQEGFSTGHQPSQKEDAIHDGMFPDDFEYDTVEDVGQDKLGMVMPEGLTVRQVCNMVGGDTPLDVIDVKTQNSGQKWNLNRWADYYEQEGDDKPIRNVISLEVSHTRLGRLLRRPQIVRDIDLQDSVWPREERDKGKWPKVQYYCLMSVADSYTDFHVDFGGSSVYYHILKGKKTFFFIPPKPKHLKAYEEWNESPQQNFTFLPSITKECYRVDLSEGDTMLIPSGWIHAVWTPETSLVIGGNFLTRMSFKNQFKLVEIEKANHTPMKFRYPFFQRIMWYTALQYLAEDPLPPEVSEQLNAGRRFERRIPIWQDFDGNLSANDDRVGARNARYYSQAELEGLPELMNYIWRTVMSVLGRVDGVSEDQKKRINASIPKGYGEPLEIAKNFALWVSWKCGNADPPAWIAHPDFSFMKDEVRPKKLSARALKDLERKEAIAAWRIAPDRQSARMMSKHSDAAPTTAVAAVATHEIYDGATTSQSPAPLHEGTPDSSSDHQYSSHQPVQYTPSAAPPSLLMMSPMAGQHFSTPKTSVLGPKRVACDTCRKRRIKCKHKDSVMTATPELMGQFPGMGNMGPFTSNGTHDMHDSITLSGATNGQYQIDGQYDEQMTGYSGNGVNGFGHGQPTPGTNAYIQAHIPMLMNGSPMFGEAQKRGRTKACFECRKSKRRCVHDESGKVDPVKAAETPVPRGNVKKRSSEDGGSPASVKKLKQDEESQPPQPPPPAQGGTAGVLTPARAPAKTSPARQRSTQTPPQIVHHPPDDEPAAPELDPNLFSAYPDPGDQNQYANHNYPYPIASEQQSNGAYEYPSLEQIASEVLDMNGQADEDYIDRQLNALPFQRLQGPRGTDYYRGNGGAYVPNGVGPKPDESVDSAISMPSSEILQQNGMPTMDNRERSVDERLMEAFATSGRSFGNQAPKLNAIPTIEVNGMADGEHHQASTPHEQLDGVKRPYRVISDSPMRGVEAMLG</sequence>
<feature type="domain" description="PHD-type" evidence="21">
    <location>
        <begin position="434"/>
        <end position="493"/>
    </location>
</feature>
<evidence type="ECO:0000256" key="9">
    <source>
        <dbReference type="ARBA" id="ARBA00022833"/>
    </source>
</evidence>
<protein>
    <recommendedName>
        <fullName evidence="6">JmjC domain-containing histone demethylation protein 1</fullName>
        <ecNumber evidence="5">1.14.11.27</ecNumber>
    </recommendedName>
    <alternativeName>
        <fullName evidence="17">[Histone-H3]-lysine-36 demethylase 1</fullName>
    </alternativeName>
</protein>
<feature type="region of interest" description="Disordered" evidence="20">
    <location>
        <begin position="1062"/>
        <end position="1103"/>
    </location>
</feature>
<feature type="region of interest" description="Disordered" evidence="20">
    <location>
        <begin position="1254"/>
        <end position="1390"/>
    </location>
</feature>
<comment type="caution">
    <text evidence="23">The sequence shown here is derived from an EMBL/GenBank/DDBJ whole genome shotgun (WGS) entry which is preliminary data.</text>
</comment>
<feature type="region of interest" description="Disordered" evidence="20">
    <location>
        <begin position="410"/>
        <end position="429"/>
    </location>
</feature>
<feature type="compositionally biased region" description="Basic residues" evidence="20">
    <location>
        <begin position="323"/>
        <end position="332"/>
    </location>
</feature>
<comment type="similarity">
    <text evidence="4">Belongs to the JHDM1 histone demethylase family.</text>
</comment>
<keyword evidence="11" id="KW-0223">Dioxygenase</keyword>
<feature type="compositionally biased region" description="Basic residues" evidence="20">
    <location>
        <begin position="12"/>
        <end position="21"/>
    </location>
</feature>
<feature type="compositionally biased region" description="Polar residues" evidence="20">
    <location>
        <begin position="109"/>
        <end position="119"/>
    </location>
</feature>
<dbReference type="Pfam" id="PF17811">
    <property type="entry name" value="JHD"/>
    <property type="match status" value="1"/>
</dbReference>
<dbReference type="PROSITE" id="PS51184">
    <property type="entry name" value="JMJC"/>
    <property type="match status" value="1"/>
</dbReference>
<comment type="subcellular location">
    <subcellularLocation>
        <location evidence="3">Nucleus</location>
    </subcellularLocation>
</comment>
<dbReference type="Proteomes" id="UP001274830">
    <property type="component" value="Unassembled WGS sequence"/>
</dbReference>
<dbReference type="InterPro" id="IPR011011">
    <property type="entry name" value="Znf_FYVE_PHD"/>
</dbReference>
<evidence type="ECO:0000256" key="15">
    <source>
        <dbReference type="ARBA" id="ARBA00023163"/>
    </source>
</evidence>
<dbReference type="InterPro" id="IPR001138">
    <property type="entry name" value="Zn2Cys6_DnaBD"/>
</dbReference>
<keyword evidence="9" id="KW-0862">Zinc</keyword>
<evidence type="ECO:0000259" key="21">
    <source>
        <dbReference type="PROSITE" id="PS50016"/>
    </source>
</evidence>
<comment type="catalytic activity">
    <reaction evidence="18">
        <text>N(6),N(6)-dimethyl-L-lysyl(36)-[histone H3] + 2 2-oxoglutarate + 2 O2 = L-lysyl(36)-[histone H3] + 2 formaldehyde + 2 succinate + 2 CO2</text>
        <dbReference type="Rhea" id="RHEA:42032"/>
        <dbReference type="Rhea" id="RHEA-COMP:9785"/>
        <dbReference type="Rhea" id="RHEA-COMP:9787"/>
        <dbReference type="ChEBI" id="CHEBI:15379"/>
        <dbReference type="ChEBI" id="CHEBI:16526"/>
        <dbReference type="ChEBI" id="CHEBI:16810"/>
        <dbReference type="ChEBI" id="CHEBI:16842"/>
        <dbReference type="ChEBI" id="CHEBI:29969"/>
        <dbReference type="ChEBI" id="CHEBI:30031"/>
        <dbReference type="ChEBI" id="CHEBI:61976"/>
        <dbReference type="EC" id="1.14.11.27"/>
    </reaction>
</comment>
<evidence type="ECO:0000256" key="10">
    <source>
        <dbReference type="ARBA" id="ARBA00022853"/>
    </source>
</evidence>
<dbReference type="InterPro" id="IPR019786">
    <property type="entry name" value="Zinc_finger_PHD-type_CS"/>
</dbReference>
<dbReference type="SMART" id="SM00558">
    <property type="entry name" value="JmjC"/>
    <property type="match status" value="1"/>
</dbReference>
<feature type="compositionally biased region" description="Polar residues" evidence="20">
    <location>
        <begin position="1329"/>
        <end position="1339"/>
    </location>
</feature>
<feature type="domain" description="JmjC" evidence="22">
    <location>
        <begin position="689"/>
        <end position="847"/>
    </location>
</feature>
<evidence type="ECO:0000256" key="13">
    <source>
        <dbReference type="ARBA" id="ARBA00023004"/>
    </source>
</evidence>
<feature type="region of interest" description="Disordered" evidence="20">
    <location>
        <begin position="245"/>
        <end position="370"/>
    </location>
</feature>
<keyword evidence="10" id="KW-0156">Chromatin regulator</keyword>
<evidence type="ECO:0000256" key="4">
    <source>
        <dbReference type="ARBA" id="ARBA00008037"/>
    </source>
</evidence>
<dbReference type="GO" id="GO:0008270">
    <property type="term" value="F:zinc ion binding"/>
    <property type="evidence" value="ECO:0007669"/>
    <property type="project" value="UniProtKB-KW"/>
</dbReference>
<dbReference type="RefSeq" id="XP_064691431.1">
    <property type="nucleotide sequence ID" value="XM_064841171.1"/>
</dbReference>
<keyword evidence="12 23" id="KW-0560">Oxidoreductase</keyword>
<evidence type="ECO:0000256" key="17">
    <source>
        <dbReference type="ARBA" id="ARBA00031083"/>
    </source>
</evidence>
<dbReference type="CDD" id="cd15517">
    <property type="entry name" value="PHD_TCF19_like"/>
    <property type="match status" value="1"/>
</dbReference>
<evidence type="ECO:0000313" key="23">
    <source>
        <dbReference type="EMBL" id="KAK3669389.1"/>
    </source>
</evidence>
<dbReference type="InterPro" id="IPR001965">
    <property type="entry name" value="Znf_PHD"/>
</dbReference>
<evidence type="ECO:0000256" key="19">
    <source>
        <dbReference type="PROSITE-ProRule" id="PRU00146"/>
    </source>
</evidence>
<dbReference type="GO" id="GO:0140680">
    <property type="term" value="F:histone H3K36me/H3K36me2 demethylase activity"/>
    <property type="evidence" value="ECO:0007669"/>
    <property type="project" value="UniProtKB-EC"/>
</dbReference>
<comment type="function">
    <text evidence="2">Histone demethylase that specifically demethylates 'Lys-36' of histone H3, thereby playing a central role in histone code.</text>
</comment>
<evidence type="ECO:0000256" key="6">
    <source>
        <dbReference type="ARBA" id="ARBA00015153"/>
    </source>
</evidence>
<evidence type="ECO:0000256" key="12">
    <source>
        <dbReference type="ARBA" id="ARBA00023002"/>
    </source>
</evidence>
<evidence type="ECO:0000256" key="3">
    <source>
        <dbReference type="ARBA" id="ARBA00004123"/>
    </source>
</evidence>
<dbReference type="InterPro" id="IPR041070">
    <property type="entry name" value="JHD"/>
</dbReference>
<dbReference type="EC" id="1.14.11.27" evidence="5"/>
<dbReference type="PANTHER" id="PTHR23123">
    <property type="entry name" value="PHD/F-BOX CONTAINING PROTEIN"/>
    <property type="match status" value="1"/>
</dbReference>
<dbReference type="SUPFAM" id="SSF51197">
    <property type="entry name" value="Clavaminate synthase-like"/>
    <property type="match status" value="1"/>
</dbReference>
<evidence type="ECO:0000256" key="20">
    <source>
        <dbReference type="SAM" id="MobiDB-lite"/>
    </source>
</evidence>
<dbReference type="SMART" id="SM00249">
    <property type="entry name" value="PHD"/>
    <property type="match status" value="1"/>
</dbReference>
<feature type="region of interest" description="Disordered" evidence="20">
    <location>
        <begin position="384"/>
        <end position="404"/>
    </location>
</feature>
<feature type="region of interest" description="Disordered" evidence="20">
    <location>
        <begin position="104"/>
        <end position="142"/>
    </location>
</feature>
<keyword evidence="13" id="KW-0408">Iron</keyword>
<evidence type="ECO:0000256" key="1">
    <source>
        <dbReference type="ARBA" id="ARBA00001954"/>
    </source>
</evidence>
<dbReference type="Pfam" id="PF00628">
    <property type="entry name" value="PHD"/>
    <property type="match status" value="1"/>
</dbReference>
<evidence type="ECO:0000256" key="2">
    <source>
        <dbReference type="ARBA" id="ARBA00003909"/>
    </source>
</evidence>
<feature type="compositionally biased region" description="Basic and acidic residues" evidence="20">
    <location>
        <begin position="1256"/>
        <end position="1267"/>
    </location>
</feature>
<dbReference type="EMBL" id="JAUTXT010000087">
    <property type="protein sequence ID" value="KAK3669389.1"/>
    <property type="molecule type" value="Genomic_DNA"/>
</dbReference>
<gene>
    <name evidence="23" type="primary">JHD1</name>
    <name evidence="23" type="ORF">LTR78_010734</name>
</gene>
<evidence type="ECO:0000256" key="5">
    <source>
        <dbReference type="ARBA" id="ARBA00013246"/>
    </source>
</evidence>
<keyword evidence="7" id="KW-0479">Metal-binding</keyword>
<evidence type="ECO:0000256" key="7">
    <source>
        <dbReference type="ARBA" id="ARBA00022723"/>
    </source>
</evidence>
<dbReference type="GO" id="GO:0005634">
    <property type="term" value="C:nucleus"/>
    <property type="evidence" value="ECO:0007669"/>
    <property type="project" value="UniProtKB-SubCell"/>
</dbReference>
<dbReference type="InterPro" id="IPR050690">
    <property type="entry name" value="JHDM1_Histone_Demethylase"/>
</dbReference>
<reference evidence="23" key="1">
    <citation type="submission" date="2023-07" db="EMBL/GenBank/DDBJ databases">
        <title>Black Yeasts Isolated from many extreme environments.</title>
        <authorList>
            <person name="Coleine C."/>
            <person name="Stajich J.E."/>
            <person name="Selbmann L."/>
        </authorList>
    </citation>
    <scope>NUCLEOTIDE SEQUENCE</scope>
    <source>
        <strain evidence="23">CCFEE 5485</strain>
    </source>
</reference>
<dbReference type="PROSITE" id="PS01359">
    <property type="entry name" value="ZF_PHD_1"/>
    <property type="match status" value="1"/>
</dbReference>
<evidence type="ECO:0000256" key="8">
    <source>
        <dbReference type="ARBA" id="ARBA00022771"/>
    </source>
</evidence>
<keyword evidence="16" id="KW-0539">Nucleus</keyword>
<dbReference type="Gene3D" id="2.60.120.650">
    <property type="entry name" value="Cupin"/>
    <property type="match status" value="2"/>
</dbReference>
<proteinExistence type="inferred from homology"/>
<name>A0AAE0TM11_9PEZI</name>
<evidence type="ECO:0000313" key="24">
    <source>
        <dbReference type="Proteomes" id="UP001274830"/>
    </source>
</evidence>
<dbReference type="PROSITE" id="PS50016">
    <property type="entry name" value="ZF_PHD_2"/>
    <property type="match status" value="1"/>
</dbReference>
<keyword evidence="8 19" id="KW-0863">Zinc-finger</keyword>
<feature type="region of interest" description="Disordered" evidence="20">
    <location>
        <begin position="59"/>
        <end position="83"/>
    </location>
</feature>
<dbReference type="Pfam" id="PF02373">
    <property type="entry name" value="JmjC"/>
    <property type="match status" value="1"/>
</dbReference>
<feature type="compositionally biased region" description="Polar residues" evidence="20">
    <location>
        <begin position="293"/>
        <end position="308"/>
    </location>
</feature>
<dbReference type="CDD" id="cd00067">
    <property type="entry name" value="GAL4"/>
    <property type="match status" value="1"/>
</dbReference>
<dbReference type="InterPro" id="IPR019787">
    <property type="entry name" value="Znf_PHD-finger"/>
</dbReference>
<dbReference type="SUPFAM" id="SSF57903">
    <property type="entry name" value="FYVE/PHD zinc finger"/>
    <property type="match status" value="1"/>
</dbReference>
<dbReference type="GeneID" id="89965720"/>